<reference evidence="1" key="1">
    <citation type="submission" date="2021-02" db="EMBL/GenBank/DDBJ databases">
        <title>Strain Y2R2, a novel species of the genus Halomonas.</title>
        <authorList>
            <person name="Huang H."/>
        </authorList>
    </citation>
    <scope>NUCLEOTIDE SEQUENCE</scope>
    <source>
        <strain evidence="1">Y2R2</strain>
    </source>
</reference>
<organism evidence="1 2">
    <name type="scientific">Halomonas binhaiensis</name>
    <dbReference type="NCBI Taxonomy" id="2562282"/>
    <lineage>
        <taxon>Bacteria</taxon>
        <taxon>Pseudomonadati</taxon>
        <taxon>Pseudomonadota</taxon>
        <taxon>Gammaproteobacteria</taxon>
        <taxon>Oceanospirillales</taxon>
        <taxon>Halomonadaceae</taxon>
        <taxon>Halomonas</taxon>
    </lineage>
</organism>
<dbReference type="AlphaFoldDB" id="A0A856QNP0"/>
<dbReference type="SUPFAM" id="SSF81901">
    <property type="entry name" value="HCP-like"/>
    <property type="match status" value="1"/>
</dbReference>
<dbReference type="KEGG" id="hbh:E4T21_08235"/>
<evidence type="ECO:0000313" key="2">
    <source>
        <dbReference type="Proteomes" id="UP000324285"/>
    </source>
</evidence>
<dbReference type="PANTHER" id="PTHR11102">
    <property type="entry name" value="SEL-1-LIKE PROTEIN"/>
    <property type="match status" value="1"/>
</dbReference>
<dbReference type="InterPro" id="IPR011990">
    <property type="entry name" value="TPR-like_helical_dom_sf"/>
</dbReference>
<dbReference type="EMBL" id="CP038437">
    <property type="protein sequence ID" value="QEM81533.2"/>
    <property type="molecule type" value="Genomic_DNA"/>
</dbReference>
<dbReference type="InterPro" id="IPR006597">
    <property type="entry name" value="Sel1-like"/>
</dbReference>
<sequence length="301" mass="34105">MSLQYIFRKIFILLFFLYTPLSMAGVLYENPIENGPGHDLFETSFHELLTDVERKPVDESVIKAQYLLGLVYMNGSSNWDVDRDIEKSIKYLLSAWSNEVADSGYTLARIYYNGAGVEKDNQTALEYLQKSAEMGFLISQQALGKAYLGEDEWEGLVSQDIPRGICWLEKAGNAGDLESSITLAYLYWQGELVEEDDEAALQWMLKGFSSKYGVSDSGDAGARLAEFYEKGIGTEIDLVQAYKYYDLQGTAGLDDKARLAEEMTQDQIDEAIRLSREWQEKHNTFVPSYDGLEHQPDGSYR</sequence>
<accession>A0A856QNP0</accession>
<proteinExistence type="predicted"/>
<dbReference type="Gene3D" id="1.25.40.10">
    <property type="entry name" value="Tetratricopeptide repeat domain"/>
    <property type="match status" value="2"/>
</dbReference>
<gene>
    <name evidence="1" type="ORF">E4T21_08235</name>
</gene>
<protein>
    <submittedName>
        <fullName evidence="1">Sel1 repeat family protein</fullName>
    </submittedName>
</protein>
<dbReference type="Proteomes" id="UP000324285">
    <property type="component" value="Chromosome"/>
</dbReference>
<dbReference type="Pfam" id="PF08238">
    <property type="entry name" value="Sel1"/>
    <property type="match status" value="5"/>
</dbReference>
<evidence type="ECO:0000313" key="1">
    <source>
        <dbReference type="EMBL" id="QEM81533.2"/>
    </source>
</evidence>
<dbReference type="RefSeq" id="WP_205423476.1">
    <property type="nucleotide sequence ID" value="NZ_CP038437.2"/>
</dbReference>
<name>A0A856QNP0_9GAMM</name>
<dbReference type="PANTHER" id="PTHR11102:SF160">
    <property type="entry name" value="ERAD-ASSOCIATED E3 UBIQUITIN-PROTEIN LIGASE COMPONENT HRD3"/>
    <property type="match status" value="1"/>
</dbReference>
<dbReference type="InterPro" id="IPR050767">
    <property type="entry name" value="Sel1_AlgK"/>
</dbReference>
<keyword evidence="2" id="KW-1185">Reference proteome</keyword>
<dbReference type="SMART" id="SM00671">
    <property type="entry name" value="SEL1"/>
    <property type="match status" value="5"/>
</dbReference>